<accession>G9YV05</accession>
<gene>
    <name evidence="1" type="ORF">HMPREF0372_03370</name>
</gene>
<reference evidence="1 2" key="1">
    <citation type="submission" date="2011-08" db="EMBL/GenBank/DDBJ databases">
        <authorList>
            <person name="Weinstock G."/>
            <person name="Sodergren E."/>
            <person name="Clifton S."/>
            <person name="Fulton L."/>
            <person name="Fulton B."/>
            <person name="Courtney L."/>
            <person name="Fronick C."/>
            <person name="Harrison M."/>
            <person name="Strong C."/>
            <person name="Farmer C."/>
            <person name="Delahaunty K."/>
            <person name="Markovic C."/>
            <person name="Hall O."/>
            <person name="Minx P."/>
            <person name="Tomlinson C."/>
            <person name="Mitreva M."/>
            <person name="Hou S."/>
            <person name="Chen J."/>
            <person name="Wollam A."/>
            <person name="Pepin K.H."/>
            <person name="Johnson M."/>
            <person name="Bhonagiri V."/>
            <person name="Zhang X."/>
            <person name="Suruliraj S."/>
            <person name="Warren W."/>
            <person name="Chinwalla A."/>
            <person name="Mardis E.R."/>
            <person name="Wilson R.K."/>
        </authorList>
    </citation>
    <scope>NUCLEOTIDE SEQUENCE [LARGE SCALE GENOMIC DNA]</scope>
    <source>
        <strain evidence="1 2">ATCC 29863</strain>
    </source>
</reference>
<dbReference type="Proteomes" id="UP000004459">
    <property type="component" value="Unassembled WGS sequence"/>
</dbReference>
<protein>
    <submittedName>
        <fullName evidence="1">Uncharacterized protein</fullName>
    </submittedName>
</protein>
<evidence type="ECO:0000313" key="2">
    <source>
        <dbReference type="Proteomes" id="UP000004459"/>
    </source>
</evidence>
<proteinExistence type="predicted"/>
<evidence type="ECO:0000313" key="1">
    <source>
        <dbReference type="EMBL" id="EHM41323.1"/>
    </source>
</evidence>
<organism evidence="1 2">
    <name type="scientific">Flavonifractor plautii ATCC 29863</name>
    <dbReference type="NCBI Taxonomy" id="411475"/>
    <lineage>
        <taxon>Bacteria</taxon>
        <taxon>Bacillati</taxon>
        <taxon>Bacillota</taxon>
        <taxon>Clostridia</taxon>
        <taxon>Eubacteriales</taxon>
        <taxon>Oscillospiraceae</taxon>
        <taxon>Flavonifractor</taxon>
    </lineage>
</organism>
<name>G9YV05_FLAPL</name>
<dbReference type="AlphaFoldDB" id="G9YV05"/>
<dbReference type="HOGENOM" id="CLU_2915776_0_0_9"/>
<dbReference type="EMBL" id="AGCK01000275">
    <property type="protein sequence ID" value="EHM41323.1"/>
    <property type="molecule type" value="Genomic_DNA"/>
</dbReference>
<comment type="caution">
    <text evidence="1">The sequence shown here is derived from an EMBL/GenBank/DDBJ whole genome shotgun (WGS) entry which is preliminary data.</text>
</comment>
<sequence length="61" mass="6793">MSPPSARKRADFNMGNAVSTFLHNIDKMSRRIIGRFYGCMCGKGERSTANSQEGQRILAEV</sequence>